<keyword evidence="2" id="KW-0378">Hydrolase</keyword>
<dbReference type="InterPro" id="IPR041679">
    <property type="entry name" value="DNA2/NAM7-like_C"/>
</dbReference>
<name>A0A2P4Z921_9HYPO</name>
<proteinExistence type="predicted"/>
<dbReference type="EMBL" id="JPDN02000060">
    <property type="protein sequence ID" value="PON20809.1"/>
    <property type="molecule type" value="Genomic_DNA"/>
</dbReference>
<sequence length="920" mass="103172">MAQSANDDQNLAGPSTPPAAQPPVNKGQQAWRRPAAIALGSLGIWPARTESKYIYFSIGIPLGADNDDLGYGQVHCYKRETFRREPTPVLELRVRFPIGRFTGNPLDEMPERLQGQFPNDDFRALEISLHDGVFVEVDGFGLPFHNPGHDADDWINKGSVVADSMTFVDILRQRKWHIIIKQPYKYFGRLWEETMVPAPFTFRYGNEHWFDLARYETQFKDAAVQGPQFLLSVNFPDVSSMQAVVTQSAVQHHLMIAIEVAKIFAKKLPVFFIPSRQNLYFAIVLMEGPYCQTTEKIWSEITKQSFFRLALHEDKSPMDTPNLTEHKQWHKQAAFICDARIVDKTEAKFIPELKDYPLTSLDLVLLVQRPEDFKVSKGVQKSIGDGLAWLRIKTFPTDLESWNTVSLLFDPQLDDLERKIKAVTQYSLSPVTLLPENGPKMITHTVFQLGRGFLNRLNRAGTWDLPMINILDLDSRLLDCLMEEILEEDRGRFRHYMGHLSVGAPGSGKTTTLGVATLGMAHTLGKVFVSAPTLATVDSFSRRLDILDRRVVARHNKSLTKNGSHMPIRRKLVVRGLSMKDEIEALHSLLQRSADNGEASEAAFQDMTNGLSYLSAAYWLLKVLGSPAVPSCRGQQTVGACVLQGQFMASLSFAQPSPPESDCERWEEAHRNGVKLEAFLKQRFPNLPSPAENTMEPVFVHCTNSQSNCDSATGSMSNLGQCEVALQLLVDLVNDAKIDPAQLGVITPYKANVGIMERWIQEKPEFSVLRCVAPATAESYQGREADIVCVVMGTTRYSGPGLTRDEDCLKSMLSRHRSGLIIVGDFKLAGFDVKKTKWWLTGKRKGKSKGKSKGKDEGQPDFGSKMKYLKGGEAQSVKAETLRRVYWWFQSRGRKVEIAVPEEGGYNEACDEDQDAKSDS</sequence>
<evidence type="ECO:0000256" key="3">
    <source>
        <dbReference type="ARBA" id="ARBA00022806"/>
    </source>
</evidence>
<feature type="compositionally biased region" description="Polar residues" evidence="5">
    <location>
        <begin position="1"/>
        <end position="13"/>
    </location>
</feature>
<keyword evidence="4" id="KW-0067">ATP-binding</keyword>
<dbReference type="InterPro" id="IPR027417">
    <property type="entry name" value="P-loop_NTPase"/>
</dbReference>
<dbReference type="Proteomes" id="UP000054821">
    <property type="component" value="Unassembled WGS sequence"/>
</dbReference>
<gene>
    <name evidence="7" type="ORF">TGAM01_v210317</name>
</gene>
<reference evidence="7 8" key="1">
    <citation type="journal article" date="2016" name="Genome Announc.">
        <title>Draft Whole-Genome Sequence of Trichoderma gamsii T6085, a Promising Biocontrol Agent of Fusarium Head Blight on Wheat.</title>
        <authorList>
            <person name="Baroncelli R."/>
            <person name="Zapparata A."/>
            <person name="Piaggeschi G."/>
            <person name="Sarrocco S."/>
            <person name="Vannacci G."/>
        </authorList>
    </citation>
    <scope>NUCLEOTIDE SEQUENCE [LARGE SCALE GENOMIC DNA]</scope>
    <source>
        <strain evidence="7 8">T6085</strain>
    </source>
</reference>
<feature type="region of interest" description="Disordered" evidence="5">
    <location>
        <begin position="1"/>
        <end position="29"/>
    </location>
</feature>
<dbReference type="SUPFAM" id="SSF52540">
    <property type="entry name" value="P-loop containing nucleoside triphosphate hydrolases"/>
    <property type="match status" value="1"/>
</dbReference>
<accession>A0A2P4Z921</accession>
<organism evidence="7 8">
    <name type="scientific">Trichoderma gamsii</name>
    <dbReference type="NCBI Taxonomy" id="398673"/>
    <lineage>
        <taxon>Eukaryota</taxon>
        <taxon>Fungi</taxon>
        <taxon>Dikarya</taxon>
        <taxon>Ascomycota</taxon>
        <taxon>Pezizomycotina</taxon>
        <taxon>Sordariomycetes</taxon>
        <taxon>Hypocreomycetidae</taxon>
        <taxon>Hypocreales</taxon>
        <taxon>Hypocreaceae</taxon>
        <taxon>Trichoderma</taxon>
    </lineage>
</organism>
<evidence type="ECO:0000259" key="6">
    <source>
        <dbReference type="Pfam" id="PF13087"/>
    </source>
</evidence>
<evidence type="ECO:0000256" key="1">
    <source>
        <dbReference type="ARBA" id="ARBA00022741"/>
    </source>
</evidence>
<feature type="domain" description="DNA2/NAM7 helicase-like C-terminal" evidence="6">
    <location>
        <begin position="695"/>
        <end position="825"/>
    </location>
</feature>
<dbReference type="GO" id="GO:0005524">
    <property type="term" value="F:ATP binding"/>
    <property type="evidence" value="ECO:0007669"/>
    <property type="project" value="UniProtKB-KW"/>
</dbReference>
<dbReference type="GO" id="GO:0016787">
    <property type="term" value="F:hydrolase activity"/>
    <property type="evidence" value="ECO:0007669"/>
    <property type="project" value="UniProtKB-KW"/>
</dbReference>
<dbReference type="GO" id="GO:0043139">
    <property type="term" value="F:5'-3' DNA helicase activity"/>
    <property type="evidence" value="ECO:0007669"/>
    <property type="project" value="TreeGrafter"/>
</dbReference>
<dbReference type="Pfam" id="PF13087">
    <property type="entry name" value="AAA_12"/>
    <property type="match status" value="1"/>
</dbReference>
<dbReference type="GeneID" id="29990227"/>
<evidence type="ECO:0000313" key="8">
    <source>
        <dbReference type="Proteomes" id="UP000054821"/>
    </source>
</evidence>
<protein>
    <recommendedName>
        <fullName evidence="6">DNA2/NAM7 helicase-like C-terminal domain-containing protein</fullName>
    </recommendedName>
</protein>
<keyword evidence="1" id="KW-0547">Nucleotide-binding</keyword>
<comment type="caution">
    <text evidence="7">The sequence shown here is derived from an EMBL/GenBank/DDBJ whole genome shotgun (WGS) entry which is preliminary data.</text>
</comment>
<evidence type="ECO:0000256" key="2">
    <source>
        <dbReference type="ARBA" id="ARBA00022801"/>
    </source>
</evidence>
<dbReference type="RefSeq" id="XP_024404490.1">
    <property type="nucleotide sequence ID" value="XM_024550767.1"/>
</dbReference>
<evidence type="ECO:0000256" key="4">
    <source>
        <dbReference type="ARBA" id="ARBA00022840"/>
    </source>
</evidence>
<dbReference type="Gene3D" id="3.40.50.300">
    <property type="entry name" value="P-loop containing nucleotide triphosphate hydrolases"/>
    <property type="match status" value="1"/>
</dbReference>
<feature type="region of interest" description="Disordered" evidence="5">
    <location>
        <begin position="844"/>
        <end position="865"/>
    </location>
</feature>
<dbReference type="STRING" id="398673.A0A2P4Z921"/>
<keyword evidence="3" id="KW-0347">Helicase</keyword>
<dbReference type="PANTHER" id="PTHR43788:SF8">
    <property type="entry name" value="DNA-BINDING PROTEIN SMUBP-2"/>
    <property type="match status" value="1"/>
</dbReference>
<evidence type="ECO:0000313" key="7">
    <source>
        <dbReference type="EMBL" id="PON20809.1"/>
    </source>
</evidence>
<dbReference type="PANTHER" id="PTHR43788">
    <property type="entry name" value="DNA2/NAM7 HELICASE FAMILY MEMBER"/>
    <property type="match status" value="1"/>
</dbReference>
<keyword evidence="8" id="KW-1185">Reference proteome</keyword>
<dbReference type="InterPro" id="IPR050534">
    <property type="entry name" value="Coronavir_polyprotein_1ab"/>
</dbReference>
<dbReference type="AlphaFoldDB" id="A0A2P4Z921"/>
<evidence type="ECO:0000256" key="5">
    <source>
        <dbReference type="SAM" id="MobiDB-lite"/>
    </source>
</evidence>